<protein>
    <submittedName>
        <fullName evidence="4">CPBP family intramembrane metalloprotease</fullName>
    </submittedName>
</protein>
<feature type="transmembrane region" description="Helical" evidence="2">
    <location>
        <begin position="186"/>
        <end position="205"/>
    </location>
</feature>
<dbReference type="GO" id="GO:0008237">
    <property type="term" value="F:metallopeptidase activity"/>
    <property type="evidence" value="ECO:0007669"/>
    <property type="project" value="UniProtKB-KW"/>
</dbReference>
<evidence type="ECO:0000256" key="2">
    <source>
        <dbReference type="SAM" id="Phobius"/>
    </source>
</evidence>
<keyword evidence="4" id="KW-0645">Protease</keyword>
<evidence type="ECO:0000259" key="3">
    <source>
        <dbReference type="Pfam" id="PF02517"/>
    </source>
</evidence>
<dbReference type="GO" id="GO:0006508">
    <property type="term" value="P:proteolysis"/>
    <property type="evidence" value="ECO:0007669"/>
    <property type="project" value="UniProtKB-KW"/>
</dbReference>
<dbReference type="Pfam" id="PF02517">
    <property type="entry name" value="Rce1-like"/>
    <property type="match status" value="1"/>
</dbReference>
<feature type="compositionally biased region" description="Low complexity" evidence="1">
    <location>
        <begin position="16"/>
        <end position="26"/>
    </location>
</feature>
<keyword evidence="5" id="KW-1185">Reference proteome</keyword>
<keyword evidence="4" id="KW-0378">Hydrolase</keyword>
<feature type="transmembrane region" description="Helical" evidence="2">
    <location>
        <begin position="120"/>
        <end position="141"/>
    </location>
</feature>
<feature type="transmembrane region" description="Helical" evidence="2">
    <location>
        <begin position="147"/>
        <end position="165"/>
    </location>
</feature>
<feature type="transmembrane region" description="Helical" evidence="2">
    <location>
        <begin position="250"/>
        <end position="268"/>
    </location>
</feature>
<keyword evidence="2" id="KW-1133">Transmembrane helix</keyword>
<dbReference type="GO" id="GO:0004175">
    <property type="term" value="F:endopeptidase activity"/>
    <property type="evidence" value="ECO:0007669"/>
    <property type="project" value="UniProtKB-ARBA"/>
</dbReference>
<feature type="transmembrane region" description="Helical" evidence="2">
    <location>
        <begin position="46"/>
        <end position="66"/>
    </location>
</feature>
<evidence type="ECO:0000256" key="1">
    <source>
        <dbReference type="SAM" id="MobiDB-lite"/>
    </source>
</evidence>
<evidence type="ECO:0000313" key="5">
    <source>
        <dbReference type="Proteomes" id="UP000467240"/>
    </source>
</evidence>
<dbReference type="AlphaFoldDB" id="A0A7J5BN81"/>
<dbReference type="Proteomes" id="UP000467240">
    <property type="component" value="Unassembled WGS sequence"/>
</dbReference>
<dbReference type="OrthoDB" id="3609935at2"/>
<comment type="caution">
    <text evidence="4">The sequence shown here is derived from an EMBL/GenBank/DDBJ whole genome shotgun (WGS) entry which is preliminary data.</text>
</comment>
<dbReference type="RefSeq" id="WP_158041960.1">
    <property type="nucleotide sequence ID" value="NZ_JACCFV010000001.1"/>
</dbReference>
<gene>
    <name evidence="4" type="ORF">F8O01_16235</name>
</gene>
<accession>A0A7J5BN81</accession>
<keyword evidence="2" id="KW-0472">Membrane</keyword>
<keyword evidence="4" id="KW-0482">Metalloprotease</keyword>
<feature type="transmembrane region" description="Helical" evidence="2">
    <location>
        <begin position="86"/>
        <end position="104"/>
    </location>
</feature>
<evidence type="ECO:0000313" key="4">
    <source>
        <dbReference type="EMBL" id="KAB1652732.1"/>
    </source>
</evidence>
<sequence length="325" mass="34092">MPRAHEDPATSRGANGSPSSRAGDAAPPGPARARDGATVTVLAPRAGLAVAVIVLGLWLAALVTVLVTTPGGRPVSSDPGAPAVPYWVVLLPAAVAIAMTCWLPPRSPARPAGVGRRGRLLVTTAALVVLAVLFPVLTIVGRLSGEAYMLWKFVLFIVVPLLLVVSIRNAVRIERRGGWDRWLQPLFLVLVWLVLVLALAKIAPWTPTYDLGGVDRLTLVVAASATAVTTGFGEELFYRRLLQTRLEAMLGAPGGIALASLAFALTHLGSHGSGTPLLDAAQVVVVQGSFGALAGVLWWRYRNVTAIVALHVLVNGWDPLVALLA</sequence>
<feature type="transmembrane region" description="Helical" evidence="2">
    <location>
        <begin position="217"/>
        <end position="238"/>
    </location>
</feature>
<feature type="region of interest" description="Disordered" evidence="1">
    <location>
        <begin position="1"/>
        <end position="34"/>
    </location>
</feature>
<feature type="domain" description="CAAX prenyl protease 2/Lysostaphin resistance protein A-like" evidence="3">
    <location>
        <begin position="219"/>
        <end position="316"/>
    </location>
</feature>
<organism evidence="4 5">
    <name type="scientific">Pseudoclavibacter chungangensis</name>
    <dbReference type="NCBI Taxonomy" id="587635"/>
    <lineage>
        <taxon>Bacteria</taxon>
        <taxon>Bacillati</taxon>
        <taxon>Actinomycetota</taxon>
        <taxon>Actinomycetes</taxon>
        <taxon>Micrococcales</taxon>
        <taxon>Microbacteriaceae</taxon>
        <taxon>Pseudoclavibacter</taxon>
    </lineage>
</organism>
<dbReference type="InterPro" id="IPR003675">
    <property type="entry name" value="Rce1/LyrA-like_dom"/>
</dbReference>
<keyword evidence="2" id="KW-0812">Transmembrane</keyword>
<dbReference type="EMBL" id="WBJZ01000028">
    <property type="protein sequence ID" value="KAB1652732.1"/>
    <property type="molecule type" value="Genomic_DNA"/>
</dbReference>
<reference evidence="4 5" key="1">
    <citation type="submission" date="2019-09" db="EMBL/GenBank/DDBJ databases">
        <title>Phylogeny of genus Pseudoclavibacter and closely related genus.</title>
        <authorList>
            <person name="Li Y."/>
        </authorList>
    </citation>
    <scope>NUCLEOTIDE SEQUENCE [LARGE SCALE GENOMIC DNA]</scope>
    <source>
        <strain evidence="4 5">DSM 23821</strain>
    </source>
</reference>
<name>A0A7J5BN81_9MICO</name>
<dbReference type="GO" id="GO:0080120">
    <property type="term" value="P:CAAX-box protein maturation"/>
    <property type="evidence" value="ECO:0007669"/>
    <property type="project" value="UniProtKB-ARBA"/>
</dbReference>
<proteinExistence type="predicted"/>
<feature type="transmembrane region" description="Helical" evidence="2">
    <location>
        <begin position="280"/>
        <end position="299"/>
    </location>
</feature>